<evidence type="ECO:0000313" key="8">
    <source>
        <dbReference type="Proteomes" id="UP000198833"/>
    </source>
</evidence>
<evidence type="ECO:0000256" key="1">
    <source>
        <dbReference type="ARBA" id="ARBA00004141"/>
    </source>
</evidence>
<dbReference type="SUPFAM" id="SSF144083">
    <property type="entry name" value="Magnesium transport protein CorA, transmembrane region"/>
    <property type="match status" value="1"/>
</dbReference>
<evidence type="ECO:0000256" key="2">
    <source>
        <dbReference type="ARBA" id="ARBA00009765"/>
    </source>
</evidence>
<dbReference type="OrthoDB" id="9803416at2"/>
<evidence type="ECO:0000256" key="5">
    <source>
        <dbReference type="ARBA" id="ARBA00023136"/>
    </source>
</evidence>
<dbReference type="InterPro" id="IPR045861">
    <property type="entry name" value="CorA_cytoplasmic_dom"/>
</dbReference>
<protein>
    <submittedName>
        <fullName evidence="7">Magnesium transporter</fullName>
    </submittedName>
</protein>
<dbReference type="CDD" id="cd12827">
    <property type="entry name" value="EcCorA_ZntB-like_u2"/>
    <property type="match status" value="1"/>
</dbReference>
<keyword evidence="5 6" id="KW-0472">Membrane</keyword>
<keyword evidence="4 6" id="KW-1133">Transmembrane helix</keyword>
<gene>
    <name evidence="7" type="ORF">SAMN04488558_10970</name>
</gene>
<dbReference type="Gene3D" id="1.20.58.340">
    <property type="entry name" value="Magnesium transport protein CorA, transmembrane region"/>
    <property type="match status" value="2"/>
</dbReference>
<dbReference type="GO" id="GO:0016020">
    <property type="term" value="C:membrane"/>
    <property type="evidence" value="ECO:0007669"/>
    <property type="project" value="UniProtKB-SubCell"/>
</dbReference>
<dbReference type="PANTHER" id="PTHR47891">
    <property type="entry name" value="TRANSPORTER-RELATED"/>
    <property type="match status" value="1"/>
</dbReference>
<dbReference type="Pfam" id="PF01544">
    <property type="entry name" value="CorA"/>
    <property type="match status" value="1"/>
</dbReference>
<dbReference type="InterPro" id="IPR002523">
    <property type="entry name" value="MgTranspt_CorA/ZnTranspt_ZntB"/>
</dbReference>
<dbReference type="RefSeq" id="WP_092572441.1">
    <property type="nucleotide sequence ID" value="NZ_FOEN01000009.1"/>
</dbReference>
<dbReference type="AlphaFoldDB" id="A0A1H9FJF7"/>
<name>A0A1H9FJF7_9LACT</name>
<dbReference type="GO" id="GO:0046873">
    <property type="term" value="F:metal ion transmembrane transporter activity"/>
    <property type="evidence" value="ECO:0007669"/>
    <property type="project" value="InterPro"/>
</dbReference>
<keyword evidence="8" id="KW-1185">Reference proteome</keyword>
<dbReference type="PANTHER" id="PTHR47891:SF1">
    <property type="entry name" value="CORA-MAGNESIUM AND COBALT TRANSPORTER"/>
    <property type="match status" value="1"/>
</dbReference>
<dbReference type="SUPFAM" id="SSF143865">
    <property type="entry name" value="CorA soluble domain-like"/>
    <property type="match status" value="1"/>
</dbReference>
<proteinExistence type="inferred from homology"/>
<evidence type="ECO:0000313" key="7">
    <source>
        <dbReference type="EMBL" id="SEQ38071.1"/>
    </source>
</evidence>
<dbReference type="InterPro" id="IPR047199">
    <property type="entry name" value="CorA-like"/>
</dbReference>
<comment type="similarity">
    <text evidence="2">Belongs to the CorA metal ion transporter (MIT) (TC 1.A.35) family.</text>
</comment>
<organism evidence="7 8">
    <name type="scientific">Ignavigranum ruoffiae</name>
    <dbReference type="NCBI Taxonomy" id="89093"/>
    <lineage>
        <taxon>Bacteria</taxon>
        <taxon>Bacillati</taxon>
        <taxon>Bacillota</taxon>
        <taxon>Bacilli</taxon>
        <taxon>Lactobacillales</taxon>
        <taxon>Aerococcaceae</taxon>
        <taxon>Ignavigranum</taxon>
    </lineage>
</organism>
<accession>A0A1H9FJF7</accession>
<keyword evidence="3 6" id="KW-0812">Transmembrane</keyword>
<feature type="transmembrane region" description="Helical" evidence="6">
    <location>
        <begin position="286"/>
        <end position="305"/>
    </location>
</feature>
<comment type="subcellular location">
    <subcellularLocation>
        <location evidence="1">Membrane</location>
        <topology evidence="1">Multi-pass membrane protein</topology>
    </subcellularLocation>
</comment>
<feature type="transmembrane region" description="Helical" evidence="6">
    <location>
        <begin position="254"/>
        <end position="274"/>
    </location>
</feature>
<dbReference type="STRING" id="89093.SAMN04488558_10970"/>
<dbReference type="Proteomes" id="UP000198833">
    <property type="component" value="Unassembled WGS sequence"/>
</dbReference>
<sequence>MISYYSIDKNKIQESELSQSNWIHLEQPTSEEVQVVIECFHLPQDIFIATDRPDIVARLEKIPDDRAESLYEFVVFSLDPHSALPMEQQLQPLSFIFSEDLVITCSYHQTTISQNLLSNYAQKINSIPTFIVYAILCIYRQYIRELDVMKETIDKLDRDARQTMSADELFLLADTERELVFLDHTLKDQATAVQTLWQDTDIIQQVNNPALIYDVKLAQRHAEKLINIYRDLLTTIGGLFSDMMSHRLNLLMKFLNSAALILSVPTLVSGIWGMNSQVPGEGSQTGFYLVIIFGALLTFLFALYLKHKDFTK</sequence>
<evidence type="ECO:0000256" key="3">
    <source>
        <dbReference type="ARBA" id="ARBA00022692"/>
    </source>
</evidence>
<evidence type="ECO:0000256" key="4">
    <source>
        <dbReference type="ARBA" id="ARBA00022989"/>
    </source>
</evidence>
<reference evidence="7 8" key="1">
    <citation type="submission" date="2016-10" db="EMBL/GenBank/DDBJ databases">
        <authorList>
            <person name="de Groot N.N."/>
        </authorList>
    </citation>
    <scope>NUCLEOTIDE SEQUENCE [LARGE SCALE GENOMIC DNA]</scope>
    <source>
        <strain evidence="7 8">DSM 15695</strain>
    </source>
</reference>
<dbReference type="EMBL" id="FOEN01000009">
    <property type="protein sequence ID" value="SEQ38071.1"/>
    <property type="molecule type" value="Genomic_DNA"/>
</dbReference>
<dbReference type="Gene3D" id="3.30.460.20">
    <property type="entry name" value="CorA soluble domain-like"/>
    <property type="match status" value="1"/>
</dbReference>
<dbReference type="InterPro" id="IPR045863">
    <property type="entry name" value="CorA_TM1_TM2"/>
</dbReference>
<evidence type="ECO:0000256" key="6">
    <source>
        <dbReference type="SAM" id="Phobius"/>
    </source>
</evidence>